<evidence type="ECO:0000313" key="2">
    <source>
        <dbReference type="Proteomes" id="UP000655588"/>
    </source>
</evidence>
<dbReference type="EMBL" id="WNWW01000936">
    <property type="protein sequence ID" value="KAF3420557.1"/>
    <property type="molecule type" value="Genomic_DNA"/>
</dbReference>
<organism evidence="1 2">
    <name type="scientific">Frieseomelitta varia</name>
    <dbReference type="NCBI Taxonomy" id="561572"/>
    <lineage>
        <taxon>Eukaryota</taxon>
        <taxon>Metazoa</taxon>
        <taxon>Ecdysozoa</taxon>
        <taxon>Arthropoda</taxon>
        <taxon>Hexapoda</taxon>
        <taxon>Insecta</taxon>
        <taxon>Pterygota</taxon>
        <taxon>Neoptera</taxon>
        <taxon>Endopterygota</taxon>
        <taxon>Hymenoptera</taxon>
        <taxon>Apocrita</taxon>
        <taxon>Aculeata</taxon>
        <taxon>Apoidea</taxon>
        <taxon>Anthophila</taxon>
        <taxon>Apidae</taxon>
        <taxon>Frieseomelitta</taxon>
    </lineage>
</organism>
<protein>
    <submittedName>
        <fullName evidence="1">Uncharacterized protein</fullName>
    </submittedName>
</protein>
<proteinExistence type="predicted"/>
<evidence type="ECO:0000313" key="1">
    <source>
        <dbReference type="EMBL" id="KAF3420557.1"/>
    </source>
</evidence>
<name>A0A833RN97_9HYME</name>
<keyword evidence="2" id="KW-1185">Reference proteome</keyword>
<comment type="caution">
    <text evidence="1">The sequence shown here is derived from an EMBL/GenBank/DDBJ whole genome shotgun (WGS) entry which is preliminary data.</text>
</comment>
<dbReference type="AlphaFoldDB" id="A0A833RN97"/>
<accession>A0A833RN97</accession>
<reference evidence="1" key="1">
    <citation type="submission" date="2019-11" db="EMBL/GenBank/DDBJ databases">
        <title>The nuclear and mitochondrial genomes of Frieseomelitta varia - a highly eusocial stingless bee (Meliponini) with a permanently sterile worker caste.</title>
        <authorList>
            <person name="Freitas F.C.P."/>
            <person name="Lourenco A.P."/>
            <person name="Nunes F.M.F."/>
            <person name="Paschoal A.R."/>
            <person name="Abreu F.C.P."/>
            <person name="Barbin F.O."/>
            <person name="Bataglia L."/>
            <person name="Cardoso-Junior C.A.M."/>
            <person name="Cervoni M.S."/>
            <person name="Silva S.R."/>
            <person name="Dalarmi F."/>
            <person name="Del Lama M.A."/>
            <person name="Depintor T.S."/>
            <person name="Ferreira K.M."/>
            <person name="Goria P.S."/>
            <person name="Jaskot M.C."/>
            <person name="Lago D.C."/>
            <person name="Luna-Lucena D."/>
            <person name="Moda L.M."/>
            <person name="Nascimento L."/>
            <person name="Pedrino M."/>
            <person name="Rabico F.O."/>
            <person name="Sanches F.C."/>
            <person name="Santos D.E."/>
            <person name="Santos C.G."/>
            <person name="Vieira J."/>
            <person name="Lopes T.F."/>
            <person name="Barchuk A.R."/>
            <person name="Hartfelder K."/>
            <person name="Simoes Z.L.P."/>
            <person name="Bitondi M.M.G."/>
            <person name="Pinheiro D.G."/>
        </authorList>
    </citation>
    <scope>NUCLEOTIDE SEQUENCE</scope>
    <source>
        <strain evidence="1">USP_RPSP 00005682</strain>
        <tissue evidence="1">Whole individual</tissue>
    </source>
</reference>
<dbReference type="OrthoDB" id="365640at2759"/>
<dbReference type="Proteomes" id="UP000655588">
    <property type="component" value="Unassembled WGS sequence"/>
</dbReference>
<sequence length="246" mass="28507">MAFIADVPRRASKISKNPNNSMCEDENFVYLQPPKARPAVYARPYRKPTLKIESETTYGSSYVKFDRASKPKFHYGIHERTVPDKTGKFDFDTVYKLSYQASTGQLRRAFVPKSCLTINGLHDMTTTFKLSYLDPGYVKTMSCKPHQGKIRHPIPVDYNTVTKESYRDFGTPTVKRPRKRGFWQTKSKTDYQTTNRLSYQYVEPLSKRVRICHRPVINAEMEKDTVYSTSYQVPGRCVPKEIIVCE</sequence>
<gene>
    <name evidence="1" type="ORF">E2986_01436</name>
</gene>